<keyword evidence="1" id="KW-1133">Transmembrane helix</keyword>
<reference evidence="3" key="1">
    <citation type="submission" date="2016-11" db="UniProtKB">
        <authorList>
            <consortium name="WormBaseParasite"/>
        </authorList>
    </citation>
    <scope>IDENTIFICATION</scope>
</reference>
<dbReference type="Proteomes" id="UP000095282">
    <property type="component" value="Unplaced"/>
</dbReference>
<proteinExistence type="predicted"/>
<protein>
    <submittedName>
        <fullName evidence="3">7TM_GPCR_Srx domain-containing protein</fullName>
    </submittedName>
</protein>
<accession>A0A1I7USM9</accession>
<organism evidence="2 3">
    <name type="scientific">Caenorhabditis tropicalis</name>
    <dbReference type="NCBI Taxonomy" id="1561998"/>
    <lineage>
        <taxon>Eukaryota</taxon>
        <taxon>Metazoa</taxon>
        <taxon>Ecdysozoa</taxon>
        <taxon>Nematoda</taxon>
        <taxon>Chromadorea</taxon>
        <taxon>Rhabditida</taxon>
        <taxon>Rhabditina</taxon>
        <taxon>Rhabditomorpha</taxon>
        <taxon>Rhabditoidea</taxon>
        <taxon>Rhabditidae</taxon>
        <taxon>Peloderinae</taxon>
        <taxon>Caenorhabditis</taxon>
    </lineage>
</organism>
<keyword evidence="1" id="KW-0472">Membrane</keyword>
<feature type="transmembrane region" description="Helical" evidence="1">
    <location>
        <begin position="21"/>
        <end position="37"/>
    </location>
</feature>
<evidence type="ECO:0000313" key="2">
    <source>
        <dbReference type="Proteomes" id="UP000095282"/>
    </source>
</evidence>
<sequence length="233" mass="26152">MVFIPTANCMCIPITYYLQRIYSISIPLYIITALSFFDGSAEHWWTLFLTGAAMGLIFCVTSCIIMCQSGPENDEALGKSMEIGLKWISFSGVLPLLFVYTIGWSPCFLTSIIIICTFASEEFLNKFYKPTVGKTTTDYSFRPKTVCFLGFLHITGAALGINYSFKYKSFEDFLAVSIYQVIFTVFYGTCTIDYFVGASVVTIKDKRKQQEDMVTVCAKLAKEDPTRLGNGIK</sequence>
<name>A0A1I7USM9_9PELO</name>
<dbReference type="WBParaSite" id="Csp11.Scaffold630.g18944.t1">
    <property type="protein sequence ID" value="Csp11.Scaffold630.g18944.t1"/>
    <property type="gene ID" value="Csp11.Scaffold630.g18944"/>
</dbReference>
<evidence type="ECO:0000313" key="3">
    <source>
        <dbReference type="WBParaSite" id="Csp11.Scaffold630.g18944.t1"/>
    </source>
</evidence>
<feature type="transmembrane region" description="Helical" evidence="1">
    <location>
        <begin position="43"/>
        <end position="65"/>
    </location>
</feature>
<dbReference type="eggNOG" id="KOG4185">
    <property type="taxonomic scope" value="Eukaryota"/>
</dbReference>
<keyword evidence="2" id="KW-1185">Reference proteome</keyword>
<dbReference type="AlphaFoldDB" id="A0A1I7USM9"/>
<keyword evidence="1" id="KW-0812">Transmembrane</keyword>
<feature type="transmembrane region" description="Helical" evidence="1">
    <location>
        <begin position="177"/>
        <end position="203"/>
    </location>
</feature>
<feature type="transmembrane region" description="Helical" evidence="1">
    <location>
        <begin position="145"/>
        <end position="165"/>
    </location>
</feature>
<evidence type="ECO:0000256" key="1">
    <source>
        <dbReference type="SAM" id="Phobius"/>
    </source>
</evidence>